<evidence type="ECO:0000256" key="6">
    <source>
        <dbReference type="PROSITE-ProRule" id="PRU00169"/>
    </source>
</evidence>
<dbReference type="InterPro" id="IPR013767">
    <property type="entry name" value="PAS_fold"/>
</dbReference>
<dbReference type="PANTHER" id="PTHR43304:SF1">
    <property type="entry name" value="PAC DOMAIN-CONTAINING PROTEIN"/>
    <property type="match status" value="1"/>
</dbReference>
<dbReference type="SUPFAM" id="SSF52172">
    <property type="entry name" value="CheY-like"/>
    <property type="match status" value="1"/>
</dbReference>
<dbReference type="InterPro" id="IPR036097">
    <property type="entry name" value="HisK_dim/P_sf"/>
</dbReference>
<dbReference type="EMBL" id="AOME01000013">
    <property type="protein sequence ID" value="EMA55484.1"/>
    <property type="molecule type" value="Genomic_DNA"/>
</dbReference>
<feature type="region of interest" description="Disordered" evidence="8">
    <location>
        <begin position="1379"/>
        <end position="1425"/>
    </location>
</feature>
<feature type="domain" description="PAC" evidence="12">
    <location>
        <begin position="392"/>
        <end position="443"/>
    </location>
</feature>
<sequence>MNGEIAVLLVDDEPAVADLAATHLERLRDDFDVTVVEGGAAALARFERDPAAFDCIVSDYTMPRMNGLDFLAAVREIDTDRPFVLFTGKGSEEIASEAVSAGVTDYLQKGTGTEQYELLANRIENAVEAHRAERRADELARINGVISDVQRELVGQSTRGGIEEQVCARLARSTPYTLAWIGEPDDGDRVVISERAGSGTGYLDEITVRADDTPRGRGPAGRALRLGAVQTTRNLTEDETFEPWAETANRYDHESVIALPLSYDEVEYGVLVVYSSRRYAFGEEERTALAELAGTIGQAIDAAETRAALERRERELREERAVAEGVFDAIPDAIYAFDPEGRMLRWNDAFAATVGYDDETIAEMNALEFVPEADQNLIADRIAAIAERGETVTVESAFVTSDGEAIPHEFNGAPLTDSESVYGVIGSGRDITGRKRREAAITALHESTRDLVRADDRVGVATATIEAAAEVLGFSATAVRLHDSDTDTLEPVAVSDAARRLLGERPSYAHGEALPWRALDSDEPVLTAGSVAEYGADDLPFESSMYVPLGDHGTLSIGLSDDAFDDADIRLAQVLAANAAVALDRVDREAQLRRHERMLDAAGDGIYALDTDGQVTSVNDTIVEKTGYAREELLGKHVSTFLEAADIEHGRALIRDLLSRDSFGSVSESFEATVHPADGSTFPCEIQVALLPTAEAEAFQGTVGVIRDSTERKQRERELERYETMVETAPVGMFVVDPNGTVVGGNERAGSMAGYPMMELRGKPFRTLVENGIVPPESIEKYATTVRDLLSADTERTTGTYELTITPPNGDRRTLKIRVSLLPYDTEFEGTVMICEDVTERKQREGELEAARARFRALAENTTLAVVTIDENSTIRYANDAVEGVFGYSATELEGESLTTVMPDRLHDPHFAGLDRYLREGDKHLDWGWIELPGRHRDGREIQLGVSFGEHAAEGEHRFTATIRDITAQKRHEAAIETLHDATRAMIDAADRDEIAEIAVATVERVLDMPMCGIWLHDEADAVLRPAAISERGVELFGTAPTYTGGESLSWQAFEDGETRRYDHVNREADVFDPETPLRSEIVVPIGEFGVLNIGSTEPGAFDDDNVSLAKLLATNTEAALSRADRERRLVAEHDRLAALFENVPDAALRYDLVDGEPIVRDVNTAFEEVFGYSSETVAGENIDEFIVPMSDDDEADELNERLLAGERLRTTARRRTADGVRDFLLHVVPIALDERNAEGYSIYTDITDQQRRQRELERQNELLEEFASVISHDLRNPLSVARGRLELARREQDSEHHEEIDAALVRMNELIEDVLTLARQGRVIGATERVSLATVAKRAWHTAGTETAELTVDDPGEVEADPDRLARLFENLFRNAVEHGSTSSRSEAGDAVEHGSTNPPSQAQEDAVEHGSTNSQASPDDTTEHDDVAVTVGALDDGGLFVADDGPGIPDGERENVFEGGYSTADDGTGLGLSIVRSIAEAHDWTVTVDESEAGGARFEIRTQTSDETRM</sequence>
<keyword evidence="4" id="KW-0808">Transferase</keyword>
<dbReference type="PATRIC" id="fig|1227456.3.peg.401"/>
<dbReference type="CDD" id="cd00156">
    <property type="entry name" value="REC"/>
    <property type="match status" value="1"/>
</dbReference>
<feature type="domain" description="PAS" evidence="11">
    <location>
        <begin position="319"/>
        <end position="389"/>
    </location>
</feature>
<keyword evidence="5 13" id="KW-0418">Kinase</keyword>
<dbReference type="Pfam" id="PF02518">
    <property type="entry name" value="HATPase_c"/>
    <property type="match status" value="1"/>
</dbReference>
<dbReference type="Gene3D" id="3.30.565.10">
    <property type="entry name" value="Histidine kinase-like ATPase, C-terminal domain"/>
    <property type="match status" value="1"/>
</dbReference>
<evidence type="ECO:0000313" key="14">
    <source>
        <dbReference type="Proteomes" id="UP000011625"/>
    </source>
</evidence>
<feature type="domain" description="PAC" evidence="12">
    <location>
        <begin position="668"/>
        <end position="721"/>
    </location>
</feature>
<dbReference type="InterPro" id="IPR003661">
    <property type="entry name" value="HisK_dim/P_dom"/>
</dbReference>
<dbReference type="InterPro" id="IPR003594">
    <property type="entry name" value="HATPase_dom"/>
</dbReference>
<dbReference type="InterPro" id="IPR000700">
    <property type="entry name" value="PAS-assoc_C"/>
</dbReference>
<protein>
    <recommendedName>
        <fullName evidence="2">histidine kinase</fullName>
        <ecNumber evidence="2">2.7.13.3</ecNumber>
    </recommendedName>
</protein>
<dbReference type="SMART" id="SM00065">
    <property type="entry name" value="GAF"/>
    <property type="match status" value="3"/>
</dbReference>
<dbReference type="InterPro" id="IPR001789">
    <property type="entry name" value="Sig_transdc_resp-reg_receiver"/>
</dbReference>
<dbReference type="CDD" id="cd00082">
    <property type="entry name" value="HisKA"/>
    <property type="match status" value="1"/>
</dbReference>
<evidence type="ECO:0000256" key="8">
    <source>
        <dbReference type="SAM" id="MobiDB-lite"/>
    </source>
</evidence>
<dbReference type="InterPro" id="IPR001610">
    <property type="entry name" value="PAC"/>
</dbReference>
<dbReference type="Pfam" id="PF13185">
    <property type="entry name" value="GAF_2"/>
    <property type="match status" value="3"/>
</dbReference>
<evidence type="ECO:0000256" key="3">
    <source>
        <dbReference type="ARBA" id="ARBA00022553"/>
    </source>
</evidence>
<evidence type="ECO:0000259" key="9">
    <source>
        <dbReference type="PROSITE" id="PS50109"/>
    </source>
</evidence>
<evidence type="ECO:0000256" key="7">
    <source>
        <dbReference type="SAM" id="Coils"/>
    </source>
</evidence>
<dbReference type="CDD" id="cd00075">
    <property type="entry name" value="HATPase"/>
    <property type="match status" value="1"/>
</dbReference>
<feature type="compositionally biased region" description="Polar residues" evidence="8">
    <location>
        <begin position="1396"/>
        <end position="1405"/>
    </location>
</feature>
<feature type="compositionally biased region" description="Polar residues" evidence="8">
    <location>
        <begin position="1412"/>
        <end position="1421"/>
    </location>
</feature>
<feature type="domain" description="PAS" evidence="11">
    <location>
        <begin position="851"/>
        <end position="904"/>
    </location>
</feature>
<dbReference type="SMART" id="SM00086">
    <property type="entry name" value="PAC"/>
    <property type="match status" value="5"/>
</dbReference>
<feature type="modified residue" description="4-aspartylphosphate" evidence="6">
    <location>
        <position position="59"/>
    </location>
</feature>
<dbReference type="SUPFAM" id="SSF55874">
    <property type="entry name" value="ATPase domain of HSP90 chaperone/DNA topoisomerase II/histidine kinase"/>
    <property type="match status" value="1"/>
</dbReference>
<keyword evidence="7" id="KW-0175">Coiled coil</keyword>
<proteinExistence type="predicted"/>
<keyword evidence="3 6" id="KW-0597">Phosphoprotein</keyword>
<accession>M0NEH9</accession>
<dbReference type="SUPFAM" id="SSF55785">
    <property type="entry name" value="PYP-like sensor domain (PAS domain)"/>
    <property type="match status" value="5"/>
</dbReference>
<dbReference type="PROSITE" id="PS50112">
    <property type="entry name" value="PAS"/>
    <property type="match status" value="5"/>
</dbReference>
<dbReference type="Pfam" id="PF13426">
    <property type="entry name" value="PAS_9"/>
    <property type="match status" value="1"/>
</dbReference>
<dbReference type="InterPro" id="IPR003018">
    <property type="entry name" value="GAF"/>
</dbReference>
<dbReference type="Pfam" id="PF08448">
    <property type="entry name" value="PAS_4"/>
    <property type="match status" value="2"/>
</dbReference>
<dbReference type="PROSITE" id="PS50110">
    <property type="entry name" value="RESPONSE_REGULATORY"/>
    <property type="match status" value="1"/>
</dbReference>
<dbReference type="InterPro" id="IPR000014">
    <property type="entry name" value="PAS"/>
</dbReference>
<reference evidence="13 14" key="1">
    <citation type="journal article" date="2014" name="PLoS Genet.">
        <title>Phylogenetically driven sequencing of extremely halophilic archaea reveals strategies for static and dynamic osmo-response.</title>
        <authorList>
            <person name="Becker E.A."/>
            <person name="Seitzer P.M."/>
            <person name="Tritt A."/>
            <person name="Larsen D."/>
            <person name="Krusor M."/>
            <person name="Yao A.I."/>
            <person name="Wu D."/>
            <person name="Madern D."/>
            <person name="Eisen J.A."/>
            <person name="Darling A.E."/>
            <person name="Facciotti M.T."/>
        </authorList>
    </citation>
    <scope>NUCLEOTIDE SEQUENCE [LARGE SCALE GENOMIC DNA]</scope>
    <source>
        <strain evidence="13 14">DSM 8989</strain>
    </source>
</reference>
<dbReference type="Proteomes" id="UP000011625">
    <property type="component" value="Unassembled WGS sequence"/>
</dbReference>
<comment type="caution">
    <text evidence="13">The sequence shown here is derived from an EMBL/GenBank/DDBJ whole genome shotgun (WGS) entry which is preliminary data.</text>
</comment>
<dbReference type="InterPro" id="IPR011006">
    <property type="entry name" value="CheY-like_superfamily"/>
</dbReference>
<feature type="coiled-coil region" evidence="7">
    <location>
        <begin position="299"/>
        <end position="326"/>
    </location>
</feature>
<evidence type="ECO:0000256" key="2">
    <source>
        <dbReference type="ARBA" id="ARBA00012438"/>
    </source>
</evidence>
<dbReference type="Gene3D" id="3.40.50.2300">
    <property type="match status" value="1"/>
</dbReference>
<dbReference type="Pfam" id="PF00072">
    <property type="entry name" value="Response_reg"/>
    <property type="match status" value="1"/>
</dbReference>
<dbReference type="InterPro" id="IPR005467">
    <property type="entry name" value="His_kinase_dom"/>
</dbReference>
<feature type="domain" description="PAS" evidence="11">
    <location>
        <begin position="1133"/>
        <end position="1206"/>
    </location>
</feature>
<keyword evidence="14" id="KW-1185">Reference proteome</keyword>
<dbReference type="Pfam" id="PF00512">
    <property type="entry name" value="HisKA"/>
    <property type="match status" value="1"/>
</dbReference>
<dbReference type="SMART" id="SM00388">
    <property type="entry name" value="HisKA"/>
    <property type="match status" value="1"/>
</dbReference>
<comment type="catalytic activity">
    <reaction evidence="1">
        <text>ATP + protein L-histidine = ADP + protein N-phospho-L-histidine.</text>
        <dbReference type="EC" id="2.7.13.3"/>
    </reaction>
</comment>
<dbReference type="Gene3D" id="3.30.450.20">
    <property type="entry name" value="PAS domain"/>
    <property type="match status" value="5"/>
</dbReference>
<dbReference type="SMART" id="SM00448">
    <property type="entry name" value="REC"/>
    <property type="match status" value="1"/>
</dbReference>
<feature type="domain" description="PAS" evidence="11">
    <location>
        <begin position="718"/>
        <end position="793"/>
    </location>
</feature>
<name>M0NEH9_9EURY</name>
<gene>
    <name evidence="13" type="ORF">C450_01919</name>
</gene>
<dbReference type="InterPro" id="IPR052162">
    <property type="entry name" value="Sensor_kinase/Photoreceptor"/>
</dbReference>
<dbReference type="SUPFAM" id="SSF55781">
    <property type="entry name" value="GAF domain-like"/>
    <property type="match status" value="3"/>
</dbReference>
<dbReference type="EC" id="2.7.13.3" evidence="2"/>
<organism evidence="13 14">
    <name type="scientific">Halococcus salifodinae DSM 8989</name>
    <dbReference type="NCBI Taxonomy" id="1227456"/>
    <lineage>
        <taxon>Archaea</taxon>
        <taxon>Methanobacteriati</taxon>
        <taxon>Methanobacteriota</taxon>
        <taxon>Stenosarchaea group</taxon>
        <taxon>Halobacteria</taxon>
        <taxon>Halobacteriales</taxon>
        <taxon>Halococcaceae</taxon>
        <taxon>Halococcus</taxon>
    </lineage>
</organism>
<dbReference type="CDD" id="cd00130">
    <property type="entry name" value="PAS"/>
    <property type="match status" value="5"/>
</dbReference>
<dbReference type="InterPro" id="IPR013656">
    <property type="entry name" value="PAS_4"/>
</dbReference>
<dbReference type="GO" id="GO:0006355">
    <property type="term" value="P:regulation of DNA-templated transcription"/>
    <property type="evidence" value="ECO:0007669"/>
    <property type="project" value="InterPro"/>
</dbReference>
<dbReference type="PANTHER" id="PTHR43304">
    <property type="entry name" value="PHYTOCHROME-LIKE PROTEIN CPH1"/>
    <property type="match status" value="1"/>
</dbReference>
<dbReference type="STRING" id="1227456.C450_01919"/>
<evidence type="ECO:0000256" key="5">
    <source>
        <dbReference type="ARBA" id="ARBA00022777"/>
    </source>
</evidence>
<evidence type="ECO:0000259" key="10">
    <source>
        <dbReference type="PROSITE" id="PS50110"/>
    </source>
</evidence>
<dbReference type="RefSeq" id="WP_005039323.1">
    <property type="nucleotide sequence ID" value="NZ_AOME01000013.1"/>
</dbReference>
<dbReference type="InterPro" id="IPR029016">
    <property type="entry name" value="GAF-like_dom_sf"/>
</dbReference>
<evidence type="ECO:0000313" key="13">
    <source>
        <dbReference type="EMBL" id="EMA55484.1"/>
    </source>
</evidence>
<dbReference type="PROSITE" id="PS50109">
    <property type="entry name" value="HIS_KIN"/>
    <property type="match status" value="1"/>
</dbReference>
<dbReference type="SMART" id="SM00387">
    <property type="entry name" value="HATPase_c"/>
    <property type="match status" value="1"/>
</dbReference>
<dbReference type="SMART" id="SM00091">
    <property type="entry name" value="PAS"/>
    <property type="match status" value="5"/>
</dbReference>
<dbReference type="NCBIfam" id="TIGR00229">
    <property type="entry name" value="sensory_box"/>
    <property type="match status" value="5"/>
</dbReference>
<feature type="domain" description="Response regulatory" evidence="10">
    <location>
        <begin position="6"/>
        <end position="124"/>
    </location>
</feature>
<dbReference type="Gene3D" id="1.10.287.130">
    <property type="match status" value="1"/>
</dbReference>
<feature type="domain" description="Histidine kinase" evidence="9">
    <location>
        <begin position="1270"/>
        <end position="1508"/>
    </location>
</feature>
<dbReference type="Gene3D" id="3.30.450.40">
    <property type="match status" value="3"/>
</dbReference>
<evidence type="ECO:0000256" key="1">
    <source>
        <dbReference type="ARBA" id="ARBA00000085"/>
    </source>
</evidence>
<dbReference type="SUPFAM" id="SSF47384">
    <property type="entry name" value="Homodimeric domain of signal transducing histidine kinase"/>
    <property type="match status" value="1"/>
</dbReference>
<dbReference type="PROSITE" id="PS50113">
    <property type="entry name" value="PAC"/>
    <property type="match status" value="2"/>
</dbReference>
<dbReference type="Pfam" id="PF00989">
    <property type="entry name" value="PAS"/>
    <property type="match status" value="2"/>
</dbReference>
<evidence type="ECO:0000259" key="11">
    <source>
        <dbReference type="PROSITE" id="PS50112"/>
    </source>
</evidence>
<evidence type="ECO:0000256" key="4">
    <source>
        <dbReference type="ARBA" id="ARBA00022679"/>
    </source>
</evidence>
<dbReference type="GO" id="GO:0000155">
    <property type="term" value="F:phosphorelay sensor kinase activity"/>
    <property type="evidence" value="ECO:0007669"/>
    <property type="project" value="InterPro"/>
</dbReference>
<feature type="domain" description="PAS" evidence="11">
    <location>
        <begin position="591"/>
        <end position="661"/>
    </location>
</feature>
<dbReference type="InterPro" id="IPR036890">
    <property type="entry name" value="HATPase_C_sf"/>
</dbReference>
<dbReference type="OrthoDB" id="8127at2157"/>
<dbReference type="InterPro" id="IPR035965">
    <property type="entry name" value="PAS-like_dom_sf"/>
</dbReference>
<evidence type="ECO:0000259" key="12">
    <source>
        <dbReference type="PROSITE" id="PS50113"/>
    </source>
</evidence>